<dbReference type="GO" id="GO:0016787">
    <property type="term" value="F:hydrolase activity"/>
    <property type="evidence" value="ECO:0007669"/>
    <property type="project" value="UniProtKB-KW"/>
</dbReference>
<dbReference type="PANTHER" id="PTHR23389">
    <property type="entry name" value="CHROMOSOME TRANSMISSION FIDELITY FACTOR 18"/>
    <property type="match status" value="1"/>
</dbReference>
<evidence type="ECO:0000313" key="2">
    <source>
        <dbReference type="EMBL" id="ORY39634.1"/>
    </source>
</evidence>
<dbReference type="OrthoDB" id="9996895at2759"/>
<reference evidence="2 3" key="1">
    <citation type="submission" date="2016-07" db="EMBL/GenBank/DDBJ databases">
        <title>Pervasive Adenine N6-methylation of Active Genes in Fungi.</title>
        <authorList>
            <consortium name="DOE Joint Genome Institute"/>
            <person name="Mondo S.J."/>
            <person name="Dannebaum R.O."/>
            <person name="Kuo R.C."/>
            <person name="Labutti K."/>
            <person name="Haridas S."/>
            <person name="Kuo A."/>
            <person name="Salamov A."/>
            <person name="Ahrendt S.R."/>
            <person name="Lipzen A."/>
            <person name="Sullivan W."/>
            <person name="Andreopoulos W.B."/>
            <person name="Clum A."/>
            <person name="Lindquist E."/>
            <person name="Daum C."/>
            <person name="Ramamoorthy G.K."/>
            <person name="Gryganskyi A."/>
            <person name="Culley D."/>
            <person name="Magnuson J.K."/>
            <person name="James T.Y."/>
            <person name="O'Malley M.A."/>
            <person name="Stajich J.E."/>
            <person name="Spatafora J.W."/>
            <person name="Visel A."/>
            <person name="Grigoriev I.V."/>
        </authorList>
    </citation>
    <scope>NUCLEOTIDE SEQUENCE [LARGE SCALE GENOMIC DNA]</scope>
    <source>
        <strain evidence="2 3">JEL800</strain>
    </source>
</reference>
<dbReference type="SUPFAM" id="SSF52540">
    <property type="entry name" value="P-loop containing nucleoside triphosphate hydrolases"/>
    <property type="match status" value="1"/>
</dbReference>
<dbReference type="PANTHER" id="PTHR23389:SF21">
    <property type="entry name" value="ATPASE FAMILY AAA DOMAIN-CONTAINING PROTEIN 5"/>
    <property type="match status" value="1"/>
</dbReference>
<comment type="caution">
    <text evidence="2">The sequence shown here is derived from an EMBL/GenBank/DDBJ whole genome shotgun (WGS) entry which is preliminary data.</text>
</comment>
<protein>
    <submittedName>
        <fullName evidence="2">p-loop containing nucleoside triphosphate hydrolase protein</fullName>
    </submittedName>
</protein>
<feature type="compositionally biased region" description="Acidic residues" evidence="1">
    <location>
        <begin position="48"/>
        <end position="68"/>
    </location>
</feature>
<proteinExistence type="predicted"/>
<gene>
    <name evidence="2" type="ORF">BCR33DRAFT_392910</name>
</gene>
<keyword evidence="2" id="KW-0378">Hydrolase</keyword>
<feature type="compositionally biased region" description="Basic residues" evidence="1">
    <location>
        <begin position="94"/>
        <end position="112"/>
    </location>
</feature>
<accession>A0A1Y2BY89</accession>
<feature type="compositionally biased region" description="Basic and acidic residues" evidence="1">
    <location>
        <begin position="18"/>
        <end position="29"/>
    </location>
</feature>
<evidence type="ECO:0000313" key="3">
    <source>
        <dbReference type="Proteomes" id="UP000193642"/>
    </source>
</evidence>
<feature type="region of interest" description="Disordered" evidence="1">
    <location>
        <begin position="16"/>
        <end position="132"/>
    </location>
</feature>
<dbReference type="EMBL" id="MCGO01000039">
    <property type="protein sequence ID" value="ORY39634.1"/>
    <property type="molecule type" value="Genomic_DNA"/>
</dbReference>
<dbReference type="GO" id="GO:0003677">
    <property type="term" value="F:DNA binding"/>
    <property type="evidence" value="ECO:0007669"/>
    <property type="project" value="TreeGrafter"/>
</dbReference>
<organism evidence="2 3">
    <name type="scientific">Rhizoclosmatium globosum</name>
    <dbReference type="NCBI Taxonomy" id="329046"/>
    <lineage>
        <taxon>Eukaryota</taxon>
        <taxon>Fungi</taxon>
        <taxon>Fungi incertae sedis</taxon>
        <taxon>Chytridiomycota</taxon>
        <taxon>Chytridiomycota incertae sedis</taxon>
        <taxon>Chytridiomycetes</taxon>
        <taxon>Chytridiales</taxon>
        <taxon>Chytriomycetaceae</taxon>
        <taxon>Rhizoclosmatium</taxon>
    </lineage>
</organism>
<dbReference type="InterPro" id="IPR027417">
    <property type="entry name" value="P-loop_NTPase"/>
</dbReference>
<name>A0A1Y2BY89_9FUNG</name>
<dbReference type="Gene3D" id="3.40.50.300">
    <property type="entry name" value="P-loop containing nucleotide triphosphate hydrolases"/>
    <property type="match status" value="1"/>
</dbReference>
<sequence length="544" mass="61365">MSRQVLSVKNWLESWNSGKKEKKEEEKPSILKFKKPSYGLRRVKGDERDDDDAYVSEDDEIEDSEEDSVGSFGTASVQDIDEEDEDDVFQPLNRVKRRRKDSSRGEQRKRKQKDADRPLHLRLIGPPSSGRSSAVRTVAAECGYDVIEIHSGQKRTGKDVLALLGEATQSHGVVISNDVACEKTVDVTGEKKTALANFFAPRAVTKKDVPAKEKKEVTAGKRKRQFVVDDEDDGEEVVDILTTENESAMQPQAARPSLIVVEDADILFEQDKGFWAAMWSIMEVSKRPIVFICSEDPISCQNLQIPPNLLTNLSNASIRIYFSTPKPLELFCYLHLHLLRRGCWIDHNQLLELVKQNNCDVRRCLGQVEFQCALDRVDIKEEDVDTITVVEASCDEEERLFTFQVCEDLFVGGQDPEGIIDSVSVIEADELERLAWCADMTAGFDYLLTSVHNQVAKLDAMTSHVTCTDDVPGAYPLLLGEYSRHGPTLNEMNVLLESVSLRESCARKFREVLEEALEKEPEVENDMDEEDEDVSSKCAHRNLV</sequence>
<dbReference type="AlphaFoldDB" id="A0A1Y2BY89"/>
<feature type="compositionally biased region" description="Acidic residues" evidence="1">
    <location>
        <begin position="79"/>
        <end position="88"/>
    </location>
</feature>
<feature type="compositionally biased region" description="Acidic residues" evidence="1">
    <location>
        <begin position="523"/>
        <end position="533"/>
    </location>
</feature>
<feature type="region of interest" description="Disordered" evidence="1">
    <location>
        <begin position="518"/>
        <end position="544"/>
    </location>
</feature>
<dbReference type="STRING" id="329046.A0A1Y2BY89"/>
<evidence type="ECO:0000256" key="1">
    <source>
        <dbReference type="SAM" id="MobiDB-lite"/>
    </source>
</evidence>
<dbReference type="GO" id="GO:0005634">
    <property type="term" value="C:nucleus"/>
    <property type="evidence" value="ECO:0007669"/>
    <property type="project" value="TreeGrafter"/>
</dbReference>
<keyword evidence="3" id="KW-1185">Reference proteome</keyword>
<dbReference type="Proteomes" id="UP000193642">
    <property type="component" value="Unassembled WGS sequence"/>
</dbReference>